<accession>A0A6B0S4T0</accession>
<dbReference type="EMBL" id="VBQZ03000176">
    <property type="protein sequence ID" value="MXQ96892.1"/>
    <property type="molecule type" value="Genomic_DNA"/>
</dbReference>
<gene>
    <name evidence="2" type="ORF">E5288_WYG014872</name>
</gene>
<organism evidence="2 3">
    <name type="scientific">Bos mutus</name>
    <name type="common">wild yak</name>
    <dbReference type="NCBI Taxonomy" id="72004"/>
    <lineage>
        <taxon>Eukaryota</taxon>
        <taxon>Metazoa</taxon>
        <taxon>Chordata</taxon>
        <taxon>Craniata</taxon>
        <taxon>Vertebrata</taxon>
        <taxon>Euteleostomi</taxon>
        <taxon>Mammalia</taxon>
        <taxon>Eutheria</taxon>
        <taxon>Laurasiatheria</taxon>
        <taxon>Artiodactyla</taxon>
        <taxon>Ruminantia</taxon>
        <taxon>Pecora</taxon>
        <taxon>Bovidae</taxon>
        <taxon>Bovinae</taxon>
        <taxon>Bos</taxon>
    </lineage>
</organism>
<feature type="region of interest" description="Disordered" evidence="1">
    <location>
        <begin position="40"/>
        <end position="66"/>
    </location>
</feature>
<proteinExistence type="predicted"/>
<sequence length="66" mass="8093">MRCREHQLRVKNNHRMWFWKKKKTQTSPVRFPVVCVDERYEEKRKRSPPASLPRPCAQPLQQMTRS</sequence>
<evidence type="ECO:0000313" key="3">
    <source>
        <dbReference type="Proteomes" id="UP000322234"/>
    </source>
</evidence>
<evidence type="ECO:0000256" key="1">
    <source>
        <dbReference type="SAM" id="MobiDB-lite"/>
    </source>
</evidence>
<name>A0A6B0S4T0_9CETA</name>
<reference evidence="2" key="1">
    <citation type="submission" date="2019-10" db="EMBL/GenBank/DDBJ databases">
        <title>The sequence and de novo assembly of the wild yak genome.</title>
        <authorList>
            <person name="Liu Y."/>
        </authorList>
    </citation>
    <scope>NUCLEOTIDE SEQUENCE [LARGE SCALE GENOMIC DNA]</scope>
    <source>
        <strain evidence="2">WY2019</strain>
    </source>
</reference>
<comment type="caution">
    <text evidence="2">The sequence shown here is derived from an EMBL/GenBank/DDBJ whole genome shotgun (WGS) entry which is preliminary data.</text>
</comment>
<evidence type="ECO:0000313" key="2">
    <source>
        <dbReference type="EMBL" id="MXQ96892.1"/>
    </source>
</evidence>
<keyword evidence="3" id="KW-1185">Reference proteome</keyword>
<dbReference type="Proteomes" id="UP000322234">
    <property type="component" value="Unassembled WGS sequence"/>
</dbReference>
<dbReference type="AlphaFoldDB" id="A0A6B0S4T0"/>
<protein>
    <submittedName>
        <fullName evidence="2">Uncharacterized protein</fullName>
    </submittedName>
</protein>